<keyword evidence="3" id="KW-0963">Cytoplasm</keyword>
<sequence>MLFRMVVPMTTNVNIAVQIIGVQLRDSVKFAGRYRKYGLLIMDRQYMYTKKRSEFGRQCFFADEGPKLMENIASNKQLRNEYIFKNPVNRSTQCSNVLAEHEANTVTAQYVQHGMNHTEGGWPREVNPTDEEQTQRFRKKIEKDETYIHTVLQLTHAMEHCILQNNAINIYEEYFENVEPTTLMERCSARTLNVYRDPSKIKRPVTHLSWSPDGGTRLAVSHCNLEFQRTPHDLSTFSYIWEIENPNKPQLTLKPTVPIVCLEYNPKDLNCLVSGMFSGQVAFWDVRKGSTPVDISILETSHRDPVYNVLWINSKSGTEFFSSSTDGQVKWWDMRKLNEPSETLILDIVKGEEQILSRALGASCLEYEGTIPTRFMVGTESGCVISCNRKGKTPAEKIVCKYTAHVGPVYALQRNPSFVKNFLTVGDWMARIWSEDCKESSIMWTHNHQAQLTDGAWSPTRSSVFFTTKMDGTLDAWDILQNQREAVLSVKVVCDCELRSLRVHDLGLLVAAGNNMGTSYLVEFSQNLATTQRNDKALLTAMLERESRREKILEARNREIRLRQRTKIAEISHKDISDRETSSKPSLMLVAAVKNAEKDFFTVIKAELAKMKAEAQTAEGKGEDSINAEVLITEETKNKETRFLKHGLEGDEIEDEDMAENTEEANKGGSAKEQ</sequence>
<dbReference type="InterPro" id="IPR001680">
    <property type="entry name" value="WD40_rpt"/>
</dbReference>
<feature type="compositionally biased region" description="Acidic residues" evidence="13">
    <location>
        <begin position="650"/>
        <end position="663"/>
    </location>
</feature>
<dbReference type="InterPro" id="IPR036322">
    <property type="entry name" value="WD40_repeat_dom_sf"/>
</dbReference>
<name>A0A6L2Q9V1_COPFO</name>
<proteinExistence type="inferred from homology"/>
<dbReference type="GO" id="GO:0005874">
    <property type="term" value="C:microtubule"/>
    <property type="evidence" value="ECO:0007669"/>
    <property type="project" value="UniProtKB-KW"/>
</dbReference>
<keyword evidence="11" id="KW-0966">Cell projection</keyword>
<protein>
    <recommendedName>
        <fullName evidence="16">Dynein intermediate chain 3, ciliary</fullName>
    </recommendedName>
</protein>
<comment type="similarity">
    <text evidence="2">Belongs to the dynein intermediate chain family.</text>
</comment>
<dbReference type="SMART" id="SM00320">
    <property type="entry name" value="WD40"/>
    <property type="match status" value="5"/>
</dbReference>
<dbReference type="PANTHER" id="PTHR12442:SF7">
    <property type="entry name" value="DYNEIN AXONEMAL INTERMEDIATE CHAIN 2"/>
    <property type="match status" value="1"/>
</dbReference>
<dbReference type="Gene3D" id="2.130.10.10">
    <property type="entry name" value="YVTN repeat-like/Quinoprotein amine dehydrogenase"/>
    <property type="match status" value="2"/>
</dbReference>
<evidence type="ECO:0000256" key="9">
    <source>
        <dbReference type="ARBA" id="ARBA00023175"/>
    </source>
</evidence>
<feature type="repeat" description="WD" evidence="12">
    <location>
        <begin position="445"/>
        <end position="487"/>
    </location>
</feature>
<dbReference type="Pfam" id="PF00400">
    <property type="entry name" value="WD40"/>
    <property type="match status" value="1"/>
</dbReference>
<keyword evidence="7" id="KW-0243">Dynein</keyword>
<dbReference type="OrthoDB" id="366230at2759"/>
<dbReference type="GO" id="GO:0036157">
    <property type="term" value="C:outer dynein arm"/>
    <property type="evidence" value="ECO:0007669"/>
    <property type="project" value="TreeGrafter"/>
</dbReference>
<gene>
    <name evidence="14" type="ORF">Cfor_07226</name>
</gene>
<evidence type="ECO:0000256" key="5">
    <source>
        <dbReference type="ARBA" id="ARBA00022701"/>
    </source>
</evidence>
<dbReference type="InParanoid" id="A0A6L2Q9V1"/>
<feature type="region of interest" description="Disordered" evidence="13">
    <location>
        <begin position="642"/>
        <end position="674"/>
    </location>
</feature>
<dbReference type="AlphaFoldDB" id="A0A6L2Q9V1"/>
<dbReference type="FunFam" id="2.130.10.10:FF:000584">
    <property type="entry name" value="Dynein intermediate chain 2"/>
    <property type="match status" value="1"/>
</dbReference>
<dbReference type="GO" id="GO:0045504">
    <property type="term" value="F:dynein heavy chain binding"/>
    <property type="evidence" value="ECO:0007669"/>
    <property type="project" value="TreeGrafter"/>
</dbReference>
<dbReference type="InterPro" id="IPR050687">
    <property type="entry name" value="Dynein_IC"/>
</dbReference>
<keyword evidence="8" id="KW-0969">Cilium</keyword>
<feature type="compositionally biased region" description="Basic and acidic residues" evidence="13">
    <location>
        <begin position="664"/>
        <end position="674"/>
    </location>
</feature>
<keyword evidence="4 12" id="KW-0853">WD repeat</keyword>
<comment type="caution">
    <text evidence="14">The sequence shown here is derived from an EMBL/GenBank/DDBJ whole genome shotgun (WGS) entry which is preliminary data.</text>
</comment>
<comment type="subcellular location">
    <subcellularLocation>
        <location evidence="1">Cytoplasm</location>
        <location evidence="1">Cytoskeleton</location>
        <location evidence="1">Cilium axoneme</location>
    </subcellularLocation>
</comment>
<keyword evidence="9" id="KW-0505">Motor protein</keyword>
<dbReference type="GO" id="GO:0036158">
    <property type="term" value="P:outer dynein arm assembly"/>
    <property type="evidence" value="ECO:0007669"/>
    <property type="project" value="TreeGrafter"/>
</dbReference>
<dbReference type="PROSITE" id="PS50082">
    <property type="entry name" value="WD_REPEATS_2"/>
    <property type="match status" value="2"/>
</dbReference>
<dbReference type="EMBL" id="BLKM01002028">
    <property type="protein sequence ID" value="GFG40392.1"/>
    <property type="molecule type" value="Genomic_DNA"/>
</dbReference>
<evidence type="ECO:0000256" key="1">
    <source>
        <dbReference type="ARBA" id="ARBA00004430"/>
    </source>
</evidence>
<dbReference type="FunCoup" id="A0A6L2Q9V1">
    <property type="interactions" value="8"/>
</dbReference>
<evidence type="ECO:0000256" key="13">
    <source>
        <dbReference type="SAM" id="MobiDB-lite"/>
    </source>
</evidence>
<keyword evidence="10" id="KW-0206">Cytoskeleton</keyword>
<evidence type="ECO:0000313" key="15">
    <source>
        <dbReference type="Proteomes" id="UP000502823"/>
    </source>
</evidence>
<dbReference type="InterPro" id="IPR015943">
    <property type="entry name" value="WD40/YVTN_repeat-like_dom_sf"/>
</dbReference>
<feature type="repeat" description="WD" evidence="12">
    <location>
        <begin position="299"/>
        <end position="342"/>
    </location>
</feature>
<evidence type="ECO:0000256" key="11">
    <source>
        <dbReference type="ARBA" id="ARBA00023273"/>
    </source>
</evidence>
<evidence type="ECO:0000256" key="6">
    <source>
        <dbReference type="ARBA" id="ARBA00022737"/>
    </source>
</evidence>
<accession>A0A6L2Q9V1</accession>
<dbReference type="GO" id="GO:0045503">
    <property type="term" value="F:dynein light chain binding"/>
    <property type="evidence" value="ECO:0007669"/>
    <property type="project" value="TreeGrafter"/>
</dbReference>
<dbReference type="GO" id="GO:0003341">
    <property type="term" value="P:cilium movement"/>
    <property type="evidence" value="ECO:0007669"/>
    <property type="project" value="TreeGrafter"/>
</dbReference>
<evidence type="ECO:0000256" key="10">
    <source>
        <dbReference type="ARBA" id="ARBA00023212"/>
    </source>
</evidence>
<keyword evidence="15" id="KW-1185">Reference proteome</keyword>
<evidence type="ECO:0000256" key="4">
    <source>
        <dbReference type="ARBA" id="ARBA00022574"/>
    </source>
</evidence>
<evidence type="ECO:0000256" key="7">
    <source>
        <dbReference type="ARBA" id="ARBA00023017"/>
    </source>
</evidence>
<evidence type="ECO:0000313" key="14">
    <source>
        <dbReference type="EMBL" id="GFG40392.1"/>
    </source>
</evidence>
<keyword evidence="6" id="KW-0677">Repeat</keyword>
<reference evidence="15" key="1">
    <citation type="submission" date="2020-01" db="EMBL/GenBank/DDBJ databases">
        <title>Draft genome sequence of the Termite Coptotermes fromosanus.</title>
        <authorList>
            <person name="Itakura S."/>
            <person name="Yosikawa Y."/>
            <person name="Umezawa K."/>
        </authorList>
    </citation>
    <scope>NUCLEOTIDE SEQUENCE [LARGE SCALE GENOMIC DNA]</scope>
</reference>
<dbReference type="PANTHER" id="PTHR12442">
    <property type="entry name" value="DYNEIN INTERMEDIATE CHAIN"/>
    <property type="match status" value="1"/>
</dbReference>
<dbReference type="Proteomes" id="UP000502823">
    <property type="component" value="Unassembled WGS sequence"/>
</dbReference>
<organism evidence="14 15">
    <name type="scientific">Coptotermes formosanus</name>
    <name type="common">Formosan subterranean termite</name>
    <dbReference type="NCBI Taxonomy" id="36987"/>
    <lineage>
        <taxon>Eukaryota</taxon>
        <taxon>Metazoa</taxon>
        <taxon>Ecdysozoa</taxon>
        <taxon>Arthropoda</taxon>
        <taxon>Hexapoda</taxon>
        <taxon>Insecta</taxon>
        <taxon>Pterygota</taxon>
        <taxon>Neoptera</taxon>
        <taxon>Polyneoptera</taxon>
        <taxon>Dictyoptera</taxon>
        <taxon>Blattodea</taxon>
        <taxon>Blattoidea</taxon>
        <taxon>Termitoidae</taxon>
        <taxon>Rhinotermitidae</taxon>
        <taxon>Coptotermes</taxon>
    </lineage>
</organism>
<evidence type="ECO:0000256" key="8">
    <source>
        <dbReference type="ARBA" id="ARBA00023069"/>
    </source>
</evidence>
<evidence type="ECO:0000256" key="12">
    <source>
        <dbReference type="PROSITE-ProRule" id="PRU00221"/>
    </source>
</evidence>
<dbReference type="SUPFAM" id="SSF50978">
    <property type="entry name" value="WD40 repeat-like"/>
    <property type="match status" value="1"/>
</dbReference>
<evidence type="ECO:0000256" key="2">
    <source>
        <dbReference type="ARBA" id="ARBA00011059"/>
    </source>
</evidence>
<keyword evidence="5" id="KW-0493">Microtubule</keyword>
<evidence type="ECO:0000256" key="3">
    <source>
        <dbReference type="ARBA" id="ARBA00022490"/>
    </source>
</evidence>
<evidence type="ECO:0008006" key="16">
    <source>
        <dbReference type="Google" id="ProtNLM"/>
    </source>
</evidence>